<feature type="domain" description="HTH cro/C1-type" evidence="2">
    <location>
        <begin position="12"/>
        <end position="66"/>
    </location>
</feature>
<dbReference type="PANTHER" id="PTHR46797:SF24">
    <property type="entry name" value="DNA-BINDING PHAGE PROTEIN"/>
    <property type="match status" value="1"/>
</dbReference>
<dbReference type="SMART" id="SM00530">
    <property type="entry name" value="HTH_XRE"/>
    <property type="match status" value="1"/>
</dbReference>
<evidence type="ECO:0000256" key="1">
    <source>
        <dbReference type="ARBA" id="ARBA00023125"/>
    </source>
</evidence>
<dbReference type="Proteomes" id="UP001516662">
    <property type="component" value="Unassembled WGS sequence"/>
</dbReference>
<dbReference type="Pfam" id="PF01381">
    <property type="entry name" value="HTH_3"/>
    <property type="match status" value="1"/>
</dbReference>
<dbReference type="SUPFAM" id="SSF47413">
    <property type="entry name" value="lambda repressor-like DNA-binding domains"/>
    <property type="match status" value="1"/>
</dbReference>
<protein>
    <submittedName>
        <fullName evidence="3">Helix-turn-helix transcriptional regulator</fullName>
    </submittedName>
</protein>
<evidence type="ECO:0000313" key="4">
    <source>
        <dbReference type="Proteomes" id="UP001516662"/>
    </source>
</evidence>
<dbReference type="EMBL" id="JADCLJ010000024">
    <property type="protein sequence ID" value="MBE4910189.1"/>
    <property type="molecule type" value="Genomic_DNA"/>
</dbReference>
<dbReference type="RefSeq" id="WP_193539451.1">
    <property type="nucleotide sequence ID" value="NZ_JAGGKM010000003.1"/>
</dbReference>
<dbReference type="CDD" id="cd00093">
    <property type="entry name" value="HTH_XRE"/>
    <property type="match status" value="1"/>
</dbReference>
<dbReference type="InterPro" id="IPR001387">
    <property type="entry name" value="Cro/C1-type_HTH"/>
</dbReference>
<dbReference type="Gene3D" id="1.10.260.40">
    <property type="entry name" value="lambda repressor-like DNA-binding domains"/>
    <property type="match status" value="1"/>
</dbReference>
<dbReference type="InterPro" id="IPR050807">
    <property type="entry name" value="TransReg_Diox_bact_type"/>
</dbReference>
<evidence type="ECO:0000313" key="3">
    <source>
        <dbReference type="EMBL" id="MBE4910189.1"/>
    </source>
</evidence>
<sequence>MTDFLNIVGERIRGIRKHKGLTQEELADITGLQHSYIGGIERGERNISLLTLEKIISGLGIMPNEIFNFSEVPINADVNKEELILLHSNFMRNRSMEEVNLIHKITKDIILVIDEKGIK</sequence>
<gene>
    <name evidence="3" type="ORF">IMZ08_19305</name>
</gene>
<dbReference type="InterPro" id="IPR010982">
    <property type="entry name" value="Lambda_DNA-bd_dom_sf"/>
</dbReference>
<organism evidence="3 4">
    <name type="scientific">Litchfieldia luteola</name>
    <dbReference type="NCBI Taxonomy" id="682179"/>
    <lineage>
        <taxon>Bacteria</taxon>
        <taxon>Bacillati</taxon>
        <taxon>Bacillota</taxon>
        <taxon>Bacilli</taxon>
        <taxon>Bacillales</taxon>
        <taxon>Bacillaceae</taxon>
        <taxon>Litchfieldia</taxon>
    </lineage>
</organism>
<comment type="caution">
    <text evidence="3">The sequence shown here is derived from an EMBL/GenBank/DDBJ whole genome shotgun (WGS) entry which is preliminary data.</text>
</comment>
<name>A0ABR9QNV0_9BACI</name>
<reference evidence="3 4" key="1">
    <citation type="submission" date="2020-10" db="EMBL/GenBank/DDBJ databases">
        <title>Bacillus sp. HD4P25, an endophyte from a halophyte.</title>
        <authorList>
            <person name="Sun J.-Q."/>
        </authorList>
    </citation>
    <scope>NUCLEOTIDE SEQUENCE [LARGE SCALE GENOMIC DNA]</scope>
    <source>
        <strain evidence="3 4">YIM 93174</strain>
    </source>
</reference>
<evidence type="ECO:0000259" key="2">
    <source>
        <dbReference type="PROSITE" id="PS50943"/>
    </source>
</evidence>
<dbReference type="PANTHER" id="PTHR46797">
    <property type="entry name" value="HTH-TYPE TRANSCRIPTIONAL REGULATOR"/>
    <property type="match status" value="1"/>
</dbReference>
<keyword evidence="1" id="KW-0238">DNA-binding</keyword>
<dbReference type="PROSITE" id="PS50943">
    <property type="entry name" value="HTH_CROC1"/>
    <property type="match status" value="1"/>
</dbReference>
<accession>A0ABR9QNV0</accession>
<keyword evidence="4" id="KW-1185">Reference proteome</keyword>
<proteinExistence type="predicted"/>